<dbReference type="GO" id="GO:0017113">
    <property type="term" value="F:dihydropyrimidine dehydrogenase (NADP+) activity"/>
    <property type="evidence" value="ECO:0007669"/>
    <property type="project" value="TreeGrafter"/>
</dbReference>
<feature type="non-terminal residue" evidence="2">
    <location>
        <position position="1"/>
    </location>
</feature>
<dbReference type="GO" id="GO:0006210">
    <property type="term" value="P:thymine catabolic process"/>
    <property type="evidence" value="ECO:0007669"/>
    <property type="project" value="TreeGrafter"/>
</dbReference>
<dbReference type="eggNOG" id="KOG1799">
    <property type="taxonomic scope" value="Eukaryota"/>
</dbReference>
<dbReference type="SUPFAM" id="SSF51395">
    <property type="entry name" value="FMN-linked oxidoreductases"/>
    <property type="match status" value="1"/>
</dbReference>
<dbReference type="Proteomes" id="UP000054560">
    <property type="component" value="Unassembled WGS sequence"/>
</dbReference>
<dbReference type="STRING" id="667725.A0A0L0F6L1"/>
<name>A0A0L0F6L1_9EUKA</name>
<dbReference type="GO" id="GO:0006212">
    <property type="term" value="P:uracil catabolic process"/>
    <property type="evidence" value="ECO:0007669"/>
    <property type="project" value="TreeGrafter"/>
</dbReference>
<evidence type="ECO:0000256" key="1">
    <source>
        <dbReference type="ARBA" id="ARBA00023002"/>
    </source>
</evidence>
<organism evidence="2 3">
    <name type="scientific">Sphaeroforma arctica JP610</name>
    <dbReference type="NCBI Taxonomy" id="667725"/>
    <lineage>
        <taxon>Eukaryota</taxon>
        <taxon>Ichthyosporea</taxon>
        <taxon>Ichthyophonida</taxon>
        <taxon>Sphaeroforma</taxon>
    </lineage>
</organism>
<dbReference type="GO" id="GO:0005829">
    <property type="term" value="C:cytosol"/>
    <property type="evidence" value="ECO:0007669"/>
    <property type="project" value="TreeGrafter"/>
</dbReference>
<dbReference type="PANTHER" id="PTHR43073">
    <property type="entry name" value="DIHYDROPYRIMIDINE DEHYDROGENASE [NADP(+)]"/>
    <property type="match status" value="1"/>
</dbReference>
<dbReference type="Gene3D" id="3.20.20.70">
    <property type="entry name" value="Aldolase class I"/>
    <property type="match status" value="1"/>
</dbReference>
<dbReference type="AlphaFoldDB" id="A0A0L0F6L1"/>
<proteinExistence type="predicted"/>
<dbReference type="PANTHER" id="PTHR43073:SF2">
    <property type="entry name" value="DIHYDROPYRIMIDINE DEHYDROGENASE [NADP(+)]"/>
    <property type="match status" value="1"/>
</dbReference>
<keyword evidence="1" id="KW-0560">Oxidoreductase</keyword>
<dbReference type="RefSeq" id="XP_014145695.1">
    <property type="nucleotide sequence ID" value="XM_014290220.1"/>
</dbReference>
<dbReference type="OrthoDB" id="4327079at2759"/>
<dbReference type="InterPro" id="IPR013785">
    <property type="entry name" value="Aldolase_TIM"/>
</dbReference>
<dbReference type="GO" id="GO:0002058">
    <property type="term" value="F:uracil binding"/>
    <property type="evidence" value="ECO:0007669"/>
    <property type="project" value="TreeGrafter"/>
</dbReference>
<sequence>RGGADGVTAINTVSGLMNVRGNDTAWPAVGDEGRTTYGGMSGNAIRPMALR</sequence>
<protein>
    <submittedName>
        <fullName evidence="2">Uncharacterized protein</fullName>
    </submittedName>
</protein>
<dbReference type="GeneID" id="25916168"/>
<evidence type="ECO:0000313" key="2">
    <source>
        <dbReference type="EMBL" id="KNC71793.1"/>
    </source>
</evidence>
<dbReference type="EMBL" id="KQ248116">
    <property type="protein sequence ID" value="KNC71793.1"/>
    <property type="molecule type" value="Genomic_DNA"/>
</dbReference>
<accession>A0A0L0F6L1</accession>
<evidence type="ECO:0000313" key="3">
    <source>
        <dbReference type="Proteomes" id="UP000054560"/>
    </source>
</evidence>
<keyword evidence="3" id="KW-1185">Reference proteome</keyword>
<gene>
    <name evidence="2" type="ORF">SARC_15664</name>
</gene>
<dbReference type="GO" id="GO:0050661">
    <property type="term" value="F:NADP binding"/>
    <property type="evidence" value="ECO:0007669"/>
    <property type="project" value="TreeGrafter"/>
</dbReference>
<reference evidence="2 3" key="1">
    <citation type="submission" date="2011-02" db="EMBL/GenBank/DDBJ databases">
        <title>The Genome Sequence of Sphaeroforma arctica JP610.</title>
        <authorList>
            <consortium name="The Broad Institute Genome Sequencing Platform"/>
            <person name="Russ C."/>
            <person name="Cuomo C."/>
            <person name="Young S.K."/>
            <person name="Zeng Q."/>
            <person name="Gargeya S."/>
            <person name="Alvarado L."/>
            <person name="Berlin A."/>
            <person name="Chapman S.B."/>
            <person name="Chen Z."/>
            <person name="Freedman E."/>
            <person name="Gellesch M."/>
            <person name="Goldberg J."/>
            <person name="Griggs A."/>
            <person name="Gujja S."/>
            <person name="Heilman E."/>
            <person name="Heiman D."/>
            <person name="Howarth C."/>
            <person name="Mehta T."/>
            <person name="Neiman D."/>
            <person name="Pearson M."/>
            <person name="Roberts A."/>
            <person name="Saif S."/>
            <person name="Shea T."/>
            <person name="Shenoy N."/>
            <person name="Sisk P."/>
            <person name="Stolte C."/>
            <person name="Sykes S."/>
            <person name="White J."/>
            <person name="Yandava C."/>
            <person name="Burger G."/>
            <person name="Gray M.W."/>
            <person name="Holland P.W.H."/>
            <person name="King N."/>
            <person name="Lang F.B.F."/>
            <person name="Roger A.J."/>
            <person name="Ruiz-Trillo I."/>
            <person name="Haas B."/>
            <person name="Nusbaum C."/>
            <person name="Birren B."/>
        </authorList>
    </citation>
    <scope>NUCLEOTIDE SEQUENCE [LARGE SCALE GENOMIC DNA]</scope>
    <source>
        <strain evidence="2 3">JP610</strain>
    </source>
</reference>